<dbReference type="PhylomeDB" id="A0A060TIG4"/>
<dbReference type="EMBL" id="HG937694">
    <property type="protein sequence ID" value="CDP38951.1"/>
    <property type="molecule type" value="Genomic_DNA"/>
</dbReference>
<keyword evidence="9 12" id="KW-0472">Membrane</keyword>
<evidence type="ECO:0000256" key="2">
    <source>
        <dbReference type="ARBA" id="ARBA00006972"/>
    </source>
</evidence>
<keyword evidence="7 12" id="KW-0653">Protein transport</keyword>
<dbReference type="FunFam" id="3.30.450.60:FF:000013">
    <property type="entry name" value="Coatomer subunit zeta"/>
    <property type="match status" value="1"/>
</dbReference>
<dbReference type="InterPro" id="IPR039652">
    <property type="entry name" value="Coatomer_zeta"/>
</dbReference>
<evidence type="ECO:0000313" key="14">
    <source>
        <dbReference type="EMBL" id="CDP38951.1"/>
    </source>
</evidence>
<dbReference type="SUPFAM" id="SSF64356">
    <property type="entry name" value="SNARE-like"/>
    <property type="match status" value="1"/>
</dbReference>
<feature type="domain" description="AP complex mu/sigma subunit" evidence="13">
    <location>
        <begin position="90"/>
        <end position="232"/>
    </location>
</feature>
<keyword evidence="4 12" id="KW-0813">Transport</keyword>
<keyword evidence="10 12" id="KW-0968">Cytoplasmic vesicle</keyword>
<evidence type="ECO:0000256" key="12">
    <source>
        <dbReference type="RuleBase" id="RU366053"/>
    </source>
</evidence>
<evidence type="ECO:0000256" key="10">
    <source>
        <dbReference type="ARBA" id="ARBA00023329"/>
    </source>
</evidence>
<comment type="subcellular location">
    <subcellularLocation>
        <location evidence="12">Cytoplasm</location>
    </subcellularLocation>
    <subcellularLocation>
        <location evidence="1 12">Golgi apparatus membrane</location>
        <topology evidence="1 12">Peripheral membrane protein</topology>
        <orientation evidence="1 12">Cytoplasmic side</orientation>
    </subcellularLocation>
    <subcellularLocation>
        <location evidence="12">Cytoplasmic vesicle</location>
        <location evidence="12">COPI-coated vesicle membrane</location>
        <topology evidence="12">Peripheral membrane protein</topology>
        <orientation evidence="12">Cytoplasmic side</orientation>
    </subcellularLocation>
</comment>
<protein>
    <recommendedName>
        <fullName evidence="12">Coatomer subunit zeta</fullName>
    </recommendedName>
</protein>
<evidence type="ECO:0000256" key="3">
    <source>
        <dbReference type="ARBA" id="ARBA00011775"/>
    </source>
</evidence>
<evidence type="ECO:0000256" key="11">
    <source>
        <dbReference type="ARBA" id="ARBA00045555"/>
    </source>
</evidence>
<evidence type="ECO:0000259" key="13">
    <source>
        <dbReference type="Pfam" id="PF01217"/>
    </source>
</evidence>
<dbReference type="GO" id="GO:0000139">
    <property type="term" value="C:Golgi membrane"/>
    <property type="evidence" value="ECO:0007669"/>
    <property type="project" value="UniProtKB-SubCell"/>
</dbReference>
<dbReference type="InterPro" id="IPR022775">
    <property type="entry name" value="AP_mu_sigma_su"/>
</dbReference>
<evidence type="ECO:0000256" key="9">
    <source>
        <dbReference type="ARBA" id="ARBA00023136"/>
    </source>
</evidence>
<comment type="subunit">
    <text evidence="3 12">Oligomeric complex that consists of at least the alpha, beta, beta', gamma, delta, epsilon and zeta subunits.</text>
</comment>
<evidence type="ECO:0000256" key="8">
    <source>
        <dbReference type="ARBA" id="ARBA00023034"/>
    </source>
</evidence>
<evidence type="ECO:0000256" key="7">
    <source>
        <dbReference type="ARBA" id="ARBA00022927"/>
    </source>
</evidence>
<keyword evidence="5 12" id="KW-0963">Cytoplasm</keyword>
<organism evidence="14">
    <name type="scientific">Blastobotrys adeninivorans</name>
    <name type="common">Yeast</name>
    <name type="synonym">Arxula adeninivorans</name>
    <dbReference type="NCBI Taxonomy" id="409370"/>
    <lineage>
        <taxon>Eukaryota</taxon>
        <taxon>Fungi</taxon>
        <taxon>Dikarya</taxon>
        <taxon>Ascomycota</taxon>
        <taxon>Saccharomycotina</taxon>
        <taxon>Dipodascomycetes</taxon>
        <taxon>Dipodascales</taxon>
        <taxon>Trichomonascaceae</taxon>
        <taxon>Blastobotrys</taxon>
    </lineage>
</organism>
<proteinExistence type="inferred from homology"/>
<evidence type="ECO:0000256" key="6">
    <source>
        <dbReference type="ARBA" id="ARBA00022892"/>
    </source>
</evidence>
<reference evidence="14" key="2">
    <citation type="submission" date="2014-06" db="EMBL/GenBank/DDBJ databases">
        <title>The complete genome of Blastobotrys (Arxula) adeninivorans LS3 - a yeast of biotechnological interest.</title>
        <authorList>
            <person name="Kunze G."/>
            <person name="Gaillardin C."/>
            <person name="Czernicka M."/>
            <person name="Durrens P."/>
            <person name="Martin T."/>
            <person name="Boer E."/>
            <person name="Gabaldon T."/>
            <person name="Cruz J."/>
            <person name="Talla E."/>
            <person name="Marck C."/>
            <person name="Goffeau A."/>
            <person name="Barbe V."/>
            <person name="Baret P."/>
            <person name="Baronian K."/>
            <person name="Beier S."/>
            <person name="Bleykasten C."/>
            <person name="Bode R."/>
            <person name="Casaregola S."/>
            <person name="Despons L."/>
            <person name="Fairhead C."/>
            <person name="Giersberg M."/>
            <person name="Gierski P."/>
            <person name="Hahnel U."/>
            <person name="Hartmann A."/>
            <person name="Jankowska D."/>
            <person name="Jubin C."/>
            <person name="Jung P."/>
            <person name="Lafontaine I."/>
            <person name="Leh-Louis V."/>
            <person name="Lemaire M."/>
            <person name="Marcet-Houben M."/>
            <person name="Mascher M."/>
            <person name="Morel G."/>
            <person name="Richard G.-F."/>
            <person name="Riechen J."/>
            <person name="Sacerdot C."/>
            <person name="Sarkar A."/>
            <person name="Savel G."/>
            <person name="Schacherer J."/>
            <person name="Sherman D."/>
            <person name="Straub M.-L."/>
            <person name="Stein N."/>
            <person name="Thierry A."/>
            <person name="Trautwein-Schult A."/>
            <person name="Westhof E."/>
            <person name="Worch S."/>
            <person name="Dujon B."/>
            <person name="Souciet J.-L."/>
            <person name="Wincker P."/>
            <person name="Scholz U."/>
            <person name="Neuveglise N."/>
        </authorList>
    </citation>
    <scope>NUCLEOTIDE SEQUENCE</scope>
    <source>
        <strain evidence="14">LS3</strain>
    </source>
</reference>
<accession>A0A060TIG4</accession>
<dbReference type="GO" id="GO:0006886">
    <property type="term" value="P:intracellular protein transport"/>
    <property type="evidence" value="ECO:0007669"/>
    <property type="project" value="TreeGrafter"/>
</dbReference>
<dbReference type="InterPro" id="IPR011012">
    <property type="entry name" value="Longin-like_dom_sf"/>
</dbReference>
<gene>
    <name evidence="14" type="ORF">GNLVRS02_ARAD1D46332g</name>
</gene>
<comment type="similarity">
    <text evidence="2 12">Belongs to the adaptor complexes small subunit family.</text>
</comment>
<dbReference type="GO" id="GO:0006890">
    <property type="term" value="P:retrograde vesicle-mediated transport, Golgi to endoplasmic reticulum"/>
    <property type="evidence" value="ECO:0007669"/>
    <property type="project" value="UniProtKB-UniRule"/>
</dbReference>
<comment type="function">
    <text evidence="11">The coatomer is a cytosolic protein complex that binds to dilysine motifs and reversibly associates with Golgi non-clathrin-coated vesicles, which further mediate biosynthetic protein transport from the ER, via the Golgi up to the trans Golgi network. Coatomer complex is required for budding from Golgi membranes, and is essential for the retrograde Golgi-to-ER transport of dilysine-tagged proteins. The zeta subunit may be involved in regulating the coat assembly and, hence, the rate of biosynthetic protein transport due to its association-dissociation properties with the coatomer complex.</text>
</comment>
<keyword evidence="6 12" id="KW-0931">ER-Golgi transport</keyword>
<reference evidence="14" key="1">
    <citation type="submission" date="2014-02" db="EMBL/GenBank/DDBJ databases">
        <authorList>
            <person name="Genoscope - CEA"/>
        </authorList>
    </citation>
    <scope>NUCLEOTIDE SEQUENCE</scope>
    <source>
        <strain evidence="14">LS3</strain>
    </source>
</reference>
<dbReference type="PANTHER" id="PTHR11043:SF0">
    <property type="entry name" value="COATOMER SUBUNIT ZETA"/>
    <property type="match status" value="1"/>
</dbReference>
<evidence type="ECO:0000256" key="4">
    <source>
        <dbReference type="ARBA" id="ARBA00022448"/>
    </source>
</evidence>
<dbReference type="GO" id="GO:0006891">
    <property type="term" value="P:intra-Golgi vesicle-mediated transport"/>
    <property type="evidence" value="ECO:0007669"/>
    <property type="project" value="TreeGrafter"/>
</dbReference>
<evidence type="ECO:0000256" key="5">
    <source>
        <dbReference type="ARBA" id="ARBA00022490"/>
    </source>
</evidence>
<dbReference type="PANTHER" id="PTHR11043">
    <property type="entry name" value="ZETA-COAT PROTEIN"/>
    <property type="match status" value="1"/>
</dbReference>
<dbReference type="GO" id="GO:0030126">
    <property type="term" value="C:COPI vesicle coat"/>
    <property type="evidence" value="ECO:0007669"/>
    <property type="project" value="UniProtKB-UniRule"/>
</dbReference>
<name>A0A060TIG4_BLAAD</name>
<dbReference type="Pfam" id="PF01217">
    <property type="entry name" value="Clat_adaptor_s"/>
    <property type="match status" value="1"/>
</dbReference>
<evidence type="ECO:0000256" key="1">
    <source>
        <dbReference type="ARBA" id="ARBA00004255"/>
    </source>
</evidence>
<keyword evidence="8 12" id="KW-0333">Golgi apparatus</keyword>
<dbReference type="AlphaFoldDB" id="A0A060TIG4"/>
<dbReference type="Gene3D" id="3.30.450.60">
    <property type="match status" value="1"/>
</dbReference>
<sequence>MIIQVPRVKTHSANRSQIISSSSNWPLAIFKWHMSPYHCNVGKRQSFVNGGCARQCAQPREGIQGTTQVPNHHLNQLVIVMDMDLSLYSIKSVLILDNEGKRIFTKYYSPPNSKEHDDLDNLSYQLEFEKGLFSKTNKQNADVIIYDQRVVVYKQVVDVSIYIVASNLDENETMLYQVVVGLRDALEILLKRSVDKRTILENYDLVALAVDETVDGGIILESDPVIISSRVSRAPINEPSLNIELSEQGLMNAYQFAKGKLSERLRQQFA</sequence>